<keyword evidence="7" id="KW-0472">Membrane</keyword>
<dbReference type="InterPro" id="IPR003593">
    <property type="entry name" value="AAA+_ATPase"/>
</dbReference>
<evidence type="ECO:0000256" key="3">
    <source>
        <dbReference type="ARBA" id="ARBA00022448"/>
    </source>
</evidence>
<keyword evidence="4" id="KW-1003">Cell membrane</keyword>
<dbReference type="PANTHER" id="PTHR43297:SF7">
    <property type="entry name" value="D,D-DIPEPTIDE TRANSPORT ATP-BINDING PROTEIN DDPD-RELATED"/>
    <property type="match status" value="1"/>
</dbReference>
<dbReference type="SUPFAM" id="SSF52540">
    <property type="entry name" value="P-loop containing nucleoside triphosphate hydrolases"/>
    <property type="match status" value="1"/>
</dbReference>
<dbReference type="GO" id="GO:0015833">
    <property type="term" value="P:peptide transport"/>
    <property type="evidence" value="ECO:0007669"/>
    <property type="project" value="InterPro"/>
</dbReference>
<name>A0A6M2BYL1_9GAMM</name>
<comment type="subcellular location">
    <subcellularLocation>
        <location evidence="1">Cell inner membrane</location>
        <topology evidence="1">Peripheral membrane protein</topology>
    </subcellularLocation>
</comment>
<comment type="similarity">
    <text evidence="2">Belongs to the ABC transporter superfamily.</text>
</comment>
<dbReference type="InterPro" id="IPR050388">
    <property type="entry name" value="ABC_Ni/Peptide_Import"/>
</dbReference>
<comment type="caution">
    <text evidence="9">The sequence shown here is derived from an EMBL/GenBank/DDBJ whole genome shotgun (WGS) entry which is preliminary data.</text>
</comment>
<dbReference type="NCBIfam" id="TIGR01727">
    <property type="entry name" value="oligo_HPY"/>
    <property type="match status" value="1"/>
</dbReference>
<dbReference type="AlphaFoldDB" id="A0A6M2BYL1"/>
<dbReference type="FunFam" id="3.40.50.300:FF:000016">
    <property type="entry name" value="Oligopeptide ABC transporter ATP-binding component"/>
    <property type="match status" value="1"/>
</dbReference>
<organism evidence="9 10">
    <name type="scientific">Solimonas terrae</name>
    <dbReference type="NCBI Taxonomy" id="1396819"/>
    <lineage>
        <taxon>Bacteria</taxon>
        <taxon>Pseudomonadati</taxon>
        <taxon>Pseudomonadota</taxon>
        <taxon>Gammaproteobacteria</taxon>
        <taxon>Nevskiales</taxon>
        <taxon>Nevskiaceae</taxon>
        <taxon>Solimonas</taxon>
    </lineage>
</organism>
<proteinExistence type="inferred from homology"/>
<evidence type="ECO:0000256" key="1">
    <source>
        <dbReference type="ARBA" id="ARBA00004417"/>
    </source>
</evidence>
<protein>
    <submittedName>
        <fullName evidence="9">ABC transporter ATP-binding protein</fullName>
    </submittedName>
</protein>
<keyword evidence="6 9" id="KW-0067">ATP-binding</keyword>
<dbReference type="Proteomes" id="UP000472676">
    <property type="component" value="Unassembled WGS sequence"/>
</dbReference>
<dbReference type="InterPro" id="IPR013563">
    <property type="entry name" value="Oligopep_ABC_C"/>
</dbReference>
<dbReference type="Pfam" id="PF00005">
    <property type="entry name" value="ABC_tran"/>
    <property type="match status" value="1"/>
</dbReference>
<dbReference type="EMBL" id="JAAMOW010000012">
    <property type="protein sequence ID" value="NGY06929.1"/>
    <property type="molecule type" value="Genomic_DNA"/>
</dbReference>
<dbReference type="PROSITE" id="PS50893">
    <property type="entry name" value="ABC_TRANSPORTER_2"/>
    <property type="match status" value="1"/>
</dbReference>
<dbReference type="InterPro" id="IPR017871">
    <property type="entry name" value="ABC_transporter-like_CS"/>
</dbReference>
<keyword evidence="3" id="KW-0813">Transport</keyword>
<reference evidence="9 10" key="1">
    <citation type="journal article" date="2014" name="Int. J. Syst. Evol. Microbiol.">
        <title>Solimonas terrae sp. nov., isolated from soil.</title>
        <authorList>
            <person name="Kim S.J."/>
            <person name="Moon J.Y."/>
            <person name="Weon H.Y."/>
            <person name="Ahn J.H."/>
            <person name="Chen W.M."/>
            <person name="Kwon S.W."/>
        </authorList>
    </citation>
    <scope>NUCLEOTIDE SEQUENCE [LARGE SCALE GENOMIC DNA]</scope>
    <source>
        <strain evidence="9 10">KIS83-12</strain>
    </source>
</reference>
<dbReference type="GO" id="GO:0005886">
    <property type="term" value="C:plasma membrane"/>
    <property type="evidence" value="ECO:0007669"/>
    <property type="project" value="UniProtKB-SubCell"/>
</dbReference>
<sequence>MSLLSVDRLCIGPVDSAAAPIVDGLSFTLSRGDSLAIVGESGSGKTQAVLSLLGLQGAGLRVSGSARFDGIELIGARDSMLDVVRGTRIGMVFQDPASSLNPYLTVGMQIGESLEVHRGLSRAESHRVALRLLDAVRVADAARRLLQYPHELSGGMRQRVMLAAALACRPELLIADEPTTALDATVQRQLITLLRELQRDFALSLLLITHDLGVVGELCTRTLVMYAGRVMEEGDSERLLRAPTHPYTQALLRARPRLDTDPDAPMFAIAGSLTRAEISPLACCFAPRCEHAVDLCYRLRPPPESVADGVRHCHRRPEDIATAPG</sequence>
<dbReference type="GO" id="GO:0016887">
    <property type="term" value="F:ATP hydrolysis activity"/>
    <property type="evidence" value="ECO:0007669"/>
    <property type="project" value="InterPro"/>
</dbReference>
<dbReference type="PANTHER" id="PTHR43297">
    <property type="entry name" value="OLIGOPEPTIDE TRANSPORT ATP-BINDING PROTEIN APPD"/>
    <property type="match status" value="1"/>
</dbReference>
<evidence type="ECO:0000259" key="8">
    <source>
        <dbReference type="PROSITE" id="PS50893"/>
    </source>
</evidence>
<dbReference type="GO" id="GO:0055085">
    <property type="term" value="P:transmembrane transport"/>
    <property type="evidence" value="ECO:0007669"/>
    <property type="project" value="UniProtKB-ARBA"/>
</dbReference>
<dbReference type="RefSeq" id="WP_166261421.1">
    <property type="nucleotide sequence ID" value="NZ_JAAMOW010000012.1"/>
</dbReference>
<dbReference type="SMART" id="SM00382">
    <property type="entry name" value="AAA"/>
    <property type="match status" value="1"/>
</dbReference>
<keyword evidence="10" id="KW-1185">Reference proteome</keyword>
<dbReference type="InterPro" id="IPR027417">
    <property type="entry name" value="P-loop_NTPase"/>
</dbReference>
<dbReference type="InterPro" id="IPR003439">
    <property type="entry name" value="ABC_transporter-like_ATP-bd"/>
</dbReference>
<feature type="domain" description="ABC transporter" evidence="8">
    <location>
        <begin position="1"/>
        <end position="252"/>
    </location>
</feature>
<dbReference type="GO" id="GO:0005524">
    <property type="term" value="F:ATP binding"/>
    <property type="evidence" value="ECO:0007669"/>
    <property type="project" value="UniProtKB-KW"/>
</dbReference>
<evidence type="ECO:0000256" key="2">
    <source>
        <dbReference type="ARBA" id="ARBA00005417"/>
    </source>
</evidence>
<evidence type="ECO:0000313" key="9">
    <source>
        <dbReference type="EMBL" id="NGY06929.1"/>
    </source>
</evidence>
<dbReference type="PROSITE" id="PS00211">
    <property type="entry name" value="ABC_TRANSPORTER_1"/>
    <property type="match status" value="1"/>
</dbReference>
<evidence type="ECO:0000256" key="5">
    <source>
        <dbReference type="ARBA" id="ARBA00022741"/>
    </source>
</evidence>
<accession>A0A6M2BYL1</accession>
<dbReference type="CDD" id="cd03257">
    <property type="entry name" value="ABC_NikE_OppD_transporters"/>
    <property type="match status" value="1"/>
</dbReference>
<evidence type="ECO:0000313" key="10">
    <source>
        <dbReference type="Proteomes" id="UP000472676"/>
    </source>
</evidence>
<evidence type="ECO:0000256" key="7">
    <source>
        <dbReference type="ARBA" id="ARBA00023136"/>
    </source>
</evidence>
<dbReference type="Pfam" id="PF08352">
    <property type="entry name" value="oligo_HPY"/>
    <property type="match status" value="1"/>
</dbReference>
<evidence type="ECO:0000256" key="6">
    <source>
        <dbReference type="ARBA" id="ARBA00022840"/>
    </source>
</evidence>
<dbReference type="Gene3D" id="3.40.50.300">
    <property type="entry name" value="P-loop containing nucleotide triphosphate hydrolases"/>
    <property type="match status" value="1"/>
</dbReference>
<keyword evidence="5" id="KW-0547">Nucleotide-binding</keyword>
<evidence type="ECO:0000256" key="4">
    <source>
        <dbReference type="ARBA" id="ARBA00022475"/>
    </source>
</evidence>
<gene>
    <name evidence="9" type="ORF">G7Y85_19315</name>
</gene>